<feature type="non-terminal residue" evidence="4">
    <location>
        <position position="1"/>
    </location>
</feature>
<sequence length="322" mass="35516">FEMGGHSLLAMRLVNAVRESLGVELAIRSLFEAPAVAQLSERLAEPQASSLAMLLPLRVLKGTPTLFCLHPGRGLCWSYSQFIRYLPGVSMYGLQARGIENDEPPAATLAVMVEEYIECILQTQPTGPYHLMGWSFGGRIAFEVACALKGLGHEIGEVILLDARVPFEGFNHSSITERTVFNAILSENEPLGPGVERAIGSMSAFHEYLKRQNNPLGMLDVEIFRRVVKTTINNTWLGETSIERCYPGTLTYFSAGRSAPSGMTQSDQWSGFTSMPIRNITLDCSHDDIVKVPAVQEVCRYISSRLGQGEWQSIETIAAMRV</sequence>
<dbReference type="InterPro" id="IPR006162">
    <property type="entry name" value="Ppantetheine_attach_site"/>
</dbReference>
<keyword evidence="1" id="KW-0596">Phosphopantetheine</keyword>
<comment type="caution">
    <text evidence="4">The sequence shown here is derived from an EMBL/GenBank/DDBJ whole genome shotgun (WGS) entry which is preliminary data.</text>
</comment>
<evidence type="ECO:0000313" key="5">
    <source>
        <dbReference type="Proteomes" id="UP000037931"/>
    </source>
</evidence>
<protein>
    <submittedName>
        <fullName evidence="4">Thioesterase of type I polyketide synthase or non-ribosomal peptide synthase like protein</fullName>
    </submittedName>
</protein>
<dbReference type="InterPro" id="IPR009081">
    <property type="entry name" value="PP-bd_ACP"/>
</dbReference>
<dbReference type="EMBL" id="JSYZ01000016">
    <property type="protein sequence ID" value="KPA89260.1"/>
    <property type="molecule type" value="Genomic_DNA"/>
</dbReference>
<evidence type="ECO:0000256" key="1">
    <source>
        <dbReference type="ARBA" id="ARBA00022450"/>
    </source>
</evidence>
<organism evidence="4 5">
    <name type="scientific">Pseudomonas asplenii</name>
    <dbReference type="NCBI Taxonomy" id="53407"/>
    <lineage>
        <taxon>Bacteria</taxon>
        <taxon>Pseudomonadati</taxon>
        <taxon>Pseudomonadota</taxon>
        <taxon>Gammaproteobacteria</taxon>
        <taxon>Pseudomonadales</taxon>
        <taxon>Pseudomonadaceae</taxon>
        <taxon>Pseudomonas</taxon>
    </lineage>
</organism>
<dbReference type="Pfam" id="PF00975">
    <property type="entry name" value="Thioesterase"/>
    <property type="match status" value="1"/>
</dbReference>
<accession>A0A0M9GEH8</accession>
<dbReference type="STRING" id="50340.PF66_04111"/>
<feature type="domain" description="Carrier" evidence="3">
    <location>
        <begin position="1"/>
        <end position="47"/>
    </location>
</feature>
<dbReference type="OrthoDB" id="9757559at2"/>
<proteinExistence type="predicted"/>
<dbReference type="InterPro" id="IPR029058">
    <property type="entry name" value="AB_hydrolase_fold"/>
</dbReference>
<dbReference type="InterPro" id="IPR036736">
    <property type="entry name" value="ACP-like_sf"/>
</dbReference>
<dbReference type="PROSITE" id="PS50075">
    <property type="entry name" value="CARRIER"/>
    <property type="match status" value="1"/>
</dbReference>
<keyword evidence="2" id="KW-0597">Phosphoprotein</keyword>
<dbReference type="Proteomes" id="UP000037931">
    <property type="component" value="Unassembled WGS sequence"/>
</dbReference>
<evidence type="ECO:0000256" key="2">
    <source>
        <dbReference type="ARBA" id="ARBA00022553"/>
    </source>
</evidence>
<name>A0A0M9GEH8_9PSED</name>
<evidence type="ECO:0000259" key="3">
    <source>
        <dbReference type="PROSITE" id="PS50075"/>
    </source>
</evidence>
<dbReference type="PATRIC" id="fig|50340.43.peg.1415"/>
<gene>
    <name evidence="4" type="ORF">PF66_04111</name>
</gene>
<dbReference type="Pfam" id="PF00550">
    <property type="entry name" value="PP-binding"/>
    <property type="match status" value="1"/>
</dbReference>
<dbReference type="SUPFAM" id="SSF53474">
    <property type="entry name" value="alpha/beta-Hydrolases"/>
    <property type="match status" value="1"/>
</dbReference>
<dbReference type="RefSeq" id="WP_152973062.1">
    <property type="nucleotide sequence ID" value="NZ_JSYZ01000016.1"/>
</dbReference>
<dbReference type="SUPFAM" id="SSF47336">
    <property type="entry name" value="ACP-like"/>
    <property type="match status" value="1"/>
</dbReference>
<dbReference type="PROSITE" id="PS00012">
    <property type="entry name" value="PHOSPHOPANTETHEINE"/>
    <property type="match status" value="1"/>
</dbReference>
<dbReference type="InterPro" id="IPR001031">
    <property type="entry name" value="Thioesterase"/>
</dbReference>
<reference evidence="4 5" key="1">
    <citation type="journal article" date="2015" name="PLoS ONE">
        <title>Rice-Infecting Pseudomonas Genomes Are Highly Accessorized and Harbor Multiple Putative Virulence Mechanisms to Cause Sheath Brown Rot.</title>
        <authorList>
            <person name="Quibod I.L."/>
            <person name="Grande G."/>
            <person name="Oreiro E.G."/>
            <person name="Borja F.N."/>
            <person name="Dossa G.S."/>
            <person name="Mauleon R."/>
            <person name="Cruz C.V."/>
            <person name="Oliva R."/>
        </authorList>
    </citation>
    <scope>NUCLEOTIDE SEQUENCE [LARGE SCALE GENOMIC DNA]</scope>
    <source>
        <strain evidence="4 5">IRRI 6609</strain>
    </source>
</reference>
<dbReference type="Gene3D" id="3.40.50.1820">
    <property type="entry name" value="alpha/beta hydrolase"/>
    <property type="match status" value="1"/>
</dbReference>
<dbReference type="AlphaFoldDB" id="A0A0M9GEH8"/>
<evidence type="ECO:0000313" key="4">
    <source>
        <dbReference type="EMBL" id="KPA89260.1"/>
    </source>
</evidence>
<keyword evidence="5" id="KW-1185">Reference proteome</keyword>